<proteinExistence type="predicted"/>
<sequence length="65" mass="6937">MDVMLLLLSVSADNVDKVTQAVAKPGLENHRAAVIPVLMAAAAAMAGMGNRCDLPFNIFSYRFSI</sequence>
<dbReference type="EMBL" id="JAQGFR010000038">
    <property type="protein sequence ID" value="MEB8512759.1"/>
    <property type="molecule type" value="Genomic_DNA"/>
</dbReference>
<protein>
    <submittedName>
        <fullName evidence="1">Uncharacterized protein</fullName>
    </submittedName>
</protein>
<reference evidence="1 2" key="1">
    <citation type="submission" date="2022-11" db="EMBL/GenBank/DDBJ databases">
        <title>Comparative genomics analysis of Acidithiobacillus ferriphilus.</title>
        <authorList>
            <person name="Ma L."/>
        </authorList>
    </citation>
    <scope>NUCLEOTIDE SEQUENCE [LARGE SCALE GENOMIC DNA]</scope>
    <source>
        <strain evidence="1 2">DY15</strain>
    </source>
</reference>
<dbReference type="RefSeq" id="WP_155735315.1">
    <property type="nucleotide sequence ID" value="NZ_JAAZTX010000068.1"/>
</dbReference>
<gene>
    <name evidence="1" type="ORF">OW717_01720</name>
</gene>
<name>A0ABU6FL33_9PROT</name>
<comment type="caution">
    <text evidence="1">The sequence shown here is derived from an EMBL/GenBank/DDBJ whole genome shotgun (WGS) entry which is preliminary data.</text>
</comment>
<evidence type="ECO:0000313" key="1">
    <source>
        <dbReference type="EMBL" id="MEB8512759.1"/>
    </source>
</evidence>
<accession>A0ABU6FL33</accession>
<evidence type="ECO:0000313" key="2">
    <source>
        <dbReference type="Proteomes" id="UP001308776"/>
    </source>
</evidence>
<keyword evidence="2" id="KW-1185">Reference proteome</keyword>
<dbReference type="Proteomes" id="UP001308776">
    <property type="component" value="Unassembled WGS sequence"/>
</dbReference>
<organism evidence="1 2">
    <name type="scientific">Acidithiobacillus ferriphilus</name>
    <dbReference type="NCBI Taxonomy" id="1689834"/>
    <lineage>
        <taxon>Bacteria</taxon>
        <taxon>Pseudomonadati</taxon>
        <taxon>Pseudomonadota</taxon>
        <taxon>Acidithiobacillia</taxon>
        <taxon>Acidithiobacillales</taxon>
        <taxon>Acidithiobacillaceae</taxon>
        <taxon>Acidithiobacillus</taxon>
    </lineage>
</organism>